<keyword evidence="1" id="KW-0472">Membrane</keyword>
<feature type="transmembrane region" description="Helical" evidence="1">
    <location>
        <begin position="20"/>
        <end position="41"/>
    </location>
</feature>
<keyword evidence="1" id="KW-1133">Transmembrane helix</keyword>
<comment type="caution">
    <text evidence="2">The sequence shown here is derived from an EMBL/GenBank/DDBJ whole genome shotgun (WGS) entry which is preliminary data.</text>
</comment>
<keyword evidence="1" id="KW-0812">Transmembrane</keyword>
<dbReference type="EMBL" id="JAVDWR010000004">
    <property type="protein sequence ID" value="MDR7120931.1"/>
    <property type="molecule type" value="Genomic_DNA"/>
</dbReference>
<dbReference type="Proteomes" id="UP001257909">
    <property type="component" value="Unassembled WGS sequence"/>
</dbReference>
<sequence length="104" mass="11937">MALVKLEMLSLWELLSKNSFLGALVSGLLILIVGWIVSWCVKKYRAERVYNILKNGLSEKNKSFLPTAFLSSRSGYTQAQIEALCSFHKNITRNEKDLESWRIK</sequence>
<evidence type="ECO:0000313" key="2">
    <source>
        <dbReference type="EMBL" id="MDR7120931.1"/>
    </source>
</evidence>
<protein>
    <submittedName>
        <fullName evidence="2">Uncharacterized protein</fullName>
    </submittedName>
</protein>
<reference evidence="2 3" key="1">
    <citation type="submission" date="2023-07" db="EMBL/GenBank/DDBJ databases">
        <title>Sorghum-associated microbial communities from plants grown in Nebraska, USA.</title>
        <authorList>
            <person name="Schachtman D."/>
        </authorList>
    </citation>
    <scope>NUCLEOTIDE SEQUENCE [LARGE SCALE GENOMIC DNA]</scope>
    <source>
        <strain evidence="2 3">4138</strain>
    </source>
</reference>
<gene>
    <name evidence="2" type="ORF">J2W69_001869</name>
</gene>
<proteinExistence type="predicted"/>
<evidence type="ECO:0000313" key="3">
    <source>
        <dbReference type="Proteomes" id="UP001257909"/>
    </source>
</evidence>
<keyword evidence="3" id="KW-1185">Reference proteome</keyword>
<evidence type="ECO:0000256" key="1">
    <source>
        <dbReference type="SAM" id="Phobius"/>
    </source>
</evidence>
<accession>A0ABU1VYY9</accession>
<organism evidence="2 3">
    <name type="scientific">Rheinheimera soli</name>
    <dbReference type="NCBI Taxonomy" id="443616"/>
    <lineage>
        <taxon>Bacteria</taxon>
        <taxon>Pseudomonadati</taxon>
        <taxon>Pseudomonadota</taxon>
        <taxon>Gammaproteobacteria</taxon>
        <taxon>Chromatiales</taxon>
        <taxon>Chromatiaceae</taxon>
        <taxon>Rheinheimera</taxon>
    </lineage>
</organism>
<name>A0ABU1VYY9_9GAMM</name>